<keyword evidence="2" id="KW-1185">Reference proteome</keyword>
<protein>
    <submittedName>
        <fullName evidence="1">Uncharacterized protein</fullName>
    </submittedName>
</protein>
<dbReference type="Proteomes" id="UP000708208">
    <property type="component" value="Unassembled WGS sequence"/>
</dbReference>
<reference evidence="1" key="1">
    <citation type="submission" date="2021-06" db="EMBL/GenBank/DDBJ databases">
        <authorList>
            <person name="Hodson N. C."/>
            <person name="Mongue J. A."/>
            <person name="Jaron S. K."/>
        </authorList>
    </citation>
    <scope>NUCLEOTIDE SEQUENCE</scope>
</reference>
<evidence type="ECO:0000313" key="2">
    <source>
        <dbReference type="Proteomes" id="UP000708208"/>
    </source>
</evidence>
<evidence type="ECO:0000313" key="1">
    <source>
        <dbReference type="EMBL" id="CAG7823558.1"/>
    </source>
</evidence>
<comment type="caution">
    <text evidence="1">The sequence shown here is derived from an EMBL/GenBank/DDBJ whole genome shotgun (WGS) entry which is preliminary data.</text>
</comment>
<sequence>QIDQNISGPYRENYALQSYAQLELNMLQNLTQAVQRTSSNESTDLHSEIDRLKEKCTELAGNLDLAQKEAADQRQTMLLQQSYIKELEDKVKKLRLFFKIILIKLKLYVVACSINVDLKL</sequence>
<dbReference type="EMBL" id="CAJVCH010529875">
    <property type="protein sequence ID" value="CAG7823558.1"/>
    <property type="molecule type" value="Genomic_DNA"/>
</dbReference>
<feature type="non-terminal residue" evidence="1">
    <location>
        <position position="1"/>
    </location>
</feature>
<dbReference type="AlphaFoldDB" id="A0A8J2PHW1"/>
<organism evidence="1 2">
    <name type="scientific">Allacma fusca</name>
    <dbReference type="NCBI Taxonomy" id="39272"/>
    <lineage>
        <taxon>Eukaryota</taxon>
        <taxon>Metazoa</taxon>
        <taxon>Ecdysozoa</taxon>
        <taxon>Arthropoda</taxon>
        <taxon>Hexapoda</taxon>
        <taxon>Collembola</taxon>
        <taxon>Symphypleona</taxon>
        <taxon>Sminthuridae</taxon>
        <taxon>Allacma</taxon>
    </lineage>
</organism>
<accession>A0A8J2PHW1</accession>
<name>A0A8J2PHW1_9HEXA</name>
<proteinExistence type="predicted"/>
<gene>
    <name evidence="1" type="ORF">AFUS01_LOCUS33769</name>
</gene>